<accession>G9P252</accession>
<evidence type="ECO:0000313" key="2">
    <source>
        <dbReference type="EMBL" id="EHK42647.1"/>
    </source>
</evidence>
<proteinExistence type="predicted"/>
<sequence>MVAIALLSRWTTSNVTVNGPRDPSRACDLPSETRKKLTSNAKEGDKACPTETTKRTLSANKNLKLVFEDAKPAGDWRVPTSSKSSYLQPTAGRSHDSVADLLSPRL</sequence>
<organism evidence="2 3">
    <name type="scientific">Hypocrea atroviridis (strain ATCC 20476 / IMI 206040)</name>
    <name type="common">Trichoderma atroviride</name>
    <dbReference type="NCBI Taxonomy" id="452589"/>
    <lineage>
        <taxon>Eukaryota</taxon>
        <taxon>Fungi</taxon>
        <taxon>Dikarya</taxon>
        <taxon>Ascomycota</taxon>
        <taxon>Pezizomycotina</taxon>
        <taxon>Sordariomycetes</taxon>
        <taxon>Hypocreomycetidae</taxon>
        <taxon>Hypocreales</taxon>
        <taxon>Hypocreaceae</taxon>
        <taxon>Trichoderma</taxon>
    </lineage>
</organism>
<evidence type="ECO:0000313" key="3">
    <source>
        <dbReference type="Proteomes" id="UP000005426"/>
    </source>
</evidence>
<dbReference type="HOGENOM" id="CLU_2223626_0_0_1"/>
<protein>
    <submittedName>
        <fullName evidence="2">Uncharacterized protein</fullName>
    </submittedName>
</protein>
<gene>
    <name evidence="2" type="ORF">TRIATDRAFT_310232</name>
</gene>
<feature type="compositionally biased region" description="Basic and acidic residues" evidence="1">
    <location>
        <begin position="42"/>
        <end position="53"/>
    </location>
</feature>
<evidence type="ECO:0000256" key="1">
    <source>
        <dbReference type="SAM" id="MobiDB-lite"/>
    </source>
</evidence>
<name>G9P252_HYPAI</name>
<dbReference type="Proteomes" id="UP000005426">
    <property type="component" value="Unassembled WGS sequence"/>
</dbReference>
<dbReference type="EMBL" id="ABDG02000026">
    <property type="protein sequence ID" value="EHK42647.1"/>
    <property type="molecule type" value="Genomic_DNA"/>
</dbReference>
<keyword evidence="3" id="KW-1185">Reference proteome</keyword>
<feature type="region of interest" description="Disordered" evidence="1">
    <location>
        <begin position="21"/>
        <end position="53"/>
    </location>
</feature>
<reference evidence="2 3" key="1">
    <citation type="journal article" date="2011" name="Genome Biol.">
        <title>Comparative genome sequence analysis underscores mycoparasitism as the ancestral life style of Trichoderma.</title>
        <authorList>
            <person name="Kubicek C.P."/>
            <person name="Herrera-Estrella A."/>
            <person name="Seidl-Seiboth V."/>
            <person name="Martinez D.A."/>
            <person name="Druzhinina I.S."/>
            <person name="Thon M."/>
            <person name="Zeilinger S."/>
            <person name="Casas-Flores S."/>
            <person name="Horwitz B.A."/>
            <person name="Mukherjee P.K."/>
            <person name="Mukherjee M."/>
            <person name="Kredics L."/>
            <person name="Alcaraz L.D."/>
            <person name="Aerts A."/>
            <person name="Antal Z."/>
            <person name="Atanasova L."/>
            <person name="Cervantes-Badillo M.G."/>
            <person name="Challacombe J."/>
            <person name="Chertkov O."/>
            <person name="McCluskey K."/>
            <person name="Coulpier F."/>
            <person name="Deshpande N."/>
            <person name="von Doehren H."/>
            <person name="Ebbole D.J."/>
            <person name="Esquivel-Naranjo E.U."/>
            <person name="Fekete E."/>
            <person name="Flipphi M."/>
            <person name="Glaser F."/>
            <person name="Gomez-Rodriguez E.Y."/>
            <person name="Gruber S."/>
            <person name="Han C."/>
            <person name="Henrissat B."/>
            <person name="Hermosa R."/>
            <person name="Hernandez-Onate M."/>
            <person name="Karaffa L."/>
            <person name="Kosti I."/>
            <person name="Le Crom S."/>
            <person name="Lindquist E."/>
            <person name="Lucas S."/>
            <person name="Luebeck M."/>
            <person name="Luebeck P.S."/>
            <person name="Margeot A."/>
            <person name="Metz B."/>
            <person name="Misra M."/>
            <person name="Nevalainen H."/>
            <person name="Omann M."/>
            <person name="Packer N."/>
            <person name="Perrone G."/>
            <person name="Uresti-Rivera E.E."/>
            <person name="Salamov A."/>
            <person name="Schmoll M."/>
            <person name="Seiboth B."/>
            <person name="Shapiro H."/>
            <person name="Sukno S."/>
            <person name="Tamayo-Ramos J.A."/>
            <person name="Tisch D."/>
            <person name="Wiest A."/>
            <person name="Wilkinson H.H."/>
            <person name="Zhang M."/>
            <person name="Coutinho P.M."/>
            <person name="Kenerley C.M."/>
            <person name="Monte E."/>
            <person name="Baker S.E."/>
            <person name="Grigoriev I.V."/>
        </authorList>
    </citation>
    <scope>NUCLEOTIDE SEQUENCE [LARGE SCALE GENOMIC DNA]</scope>
    <source>
        <strain evidence="3">ATCC 20476 / IMI 206040</strain>
    </source>
</reference>
<dbReference type="AlphaFoldDB" id="G9P252"/>
<dbReference type="GeneID" id="25782822"/>
<comment type="caution">
    <text evidence="2">The sequence shown here is derived from an EMBL/GenBank/DDBJ whole genome shotgun (WGS) entry which is preliminary data.</text>
</comment>
<dbReference type="KEGG" id="tatv:25782822"/>
<feature type="region of interest" description="Disordered" evidence="1">
    <location>
        <begin position="74"/>
        <end position="106"/>
    </location>
</feature>
<feature type="compositionally biased region" description="Polar residues" evidence="1">
    <location>
        <begin position="79"/>
        <end position="88"/>
    </location>
</feature>